<sequence length="65" mass="7427">EQVNQDEHEQENQDEINQSSGNEIQTVTRNNKRQNNTKLTKKGLKNSSNNIVNMEPISEFTGIVI</sequence>
<accession>A0A8H3WS61</accession>
<name>A0A8H3WS61_GIGMA</name>
<comment type="caution">
    <text evidence="2">The sequence shown here is derived from an EMBL/GenBank/DDBJ whole genome shotgun (WGS) entry which is preliminary data.</text>
</comment>
<dbReference type="AlphaFoldDB" id="A0A8H3WS61"/>
<feature type="compositionally biased region" description="Basic and acidic residues" evidence="1">
    <location>
        <begin position="1"/>
        <end position="11"/>
    </location>
</feature>
<keyword evidence="3" id="KW-1185">Reference proteome</keyword>
<feature type="compositionally biased region" description="Polar residues" evidence="1">
    <location>
        <begin position="19"/>
        <end position="29"/>
    </location>
</feature>
<dbReference type="EMBL" id="WTPW01005799">
    <property type="protein sequence ID" value="KAF0332789.1"/>
    <property type="molecule type" value="Genomic_DNA"/>
</dbReference>
<organism evidence="2 3">
    <name type="scientific">Gigaspora margarita</name>
    <dbReference type="NCBI Taxonomy" id="4874"/>
    <lineage>
        <taxon>Eukaryota</taxon>
        <taxon>Fungi</taxon>
        <taxon>Fungi incertae sedis</taxon>
        <taxon>Mucoromycota</taxon>
        <taxon>Glomeromycotina</taxon>
        <taxon>Glomeromycetes</taxon>
        <taxon>Diversisporales</taxon>
        <taxon>Gigasporaceae</taxon>
        <taxon>Gigaspora</taxon>
    </lineage>
</organism>
<reference evidence="2 3" key="1">
    <citation type="journal article" date="2019" name="Environ. Microbiol.">
        <title>At the nexus of three kingdoms: the genome of the mycorrhizal fungus Gigaspora margarita provides insights into plant, endobacterial and fungal interactions.</title>
        <authorList>
            <person name="Venice F."/>
            <person name="Ghignone S."/>
            <person name="Salvioli di Fossalunga A."/>
            <person name="Amselem J."/>
            <person name="Novero M."/>
            <person name="Xianan X."/>
            <person name="Sedzielewska Toro K."/>
            <person name="Morin E."/>
            <person name="Lipzen A."/>
            <person name="Grigoriev I.V."/>
            <person name="Henrissat B."/>
            <person name="Martin F.M."/>
            <person name="Bonfante P."/>
        </authorList>
    </citation>
    <scope>NUCLEOTIDE SEQUENCE [LARGE SCALE GENOMIC DNA]</scope>
    <source>
        <strain evidence="2 3">BEG34</strain>
    </source>
</reference>
<dbReference type="Proteomes" id="UP000439903">
    <property type="component" value="Unassembled WGS sequence"/>
</dbReference>
<proteinExistence type="predicted"/>
<protein>
    <submittedName>
        <fullName evidence="2">Uncharacterized protein</fullName>
    </submittedName>
</protein>
<evidence type="ECO:0000313" key="2">
    <source>
        <dbReference type="EMBL" id="KAF0332789.1"/>
    </source>
</evidence>
<evidence type="ECO:0000313" key="3">
    <source>
        <dbReference type="Proteomes" id="UP000439903"/>
    </source>
</evidence>
<evidence type="ECO:0000256" key="1">
    <source>
        <dbReference type="SAM" id="MobiDB-lite"/>
    </source>
</evidence>
<gene>
    <name evidence="2" type="ORF">F8M41_020776</name>
</gene>
<feature type="non-terminal residue" evidence="2">
    <location>
        <position position="1"/>
    </location>
</feature>
<feature type="region of interest" description="Disordered" evidence="1">
    <location>
        <begin position="1"/>
        <end position="65"/>
    </location>
</feature>